<comment type="caution">
    <text evidence="3">The sequence shown here is derived from an EMBL/GenBank/DDBJ whole genome shotgun (WGS) entry which is preliminary data.</text>
</comment>
<name>A0A1F7YIJ0_9BACT</name>
<evidence type="ECO:0008006" key="5">
    <source>
        <dbReference type="Google" id="ProtNLM"/>
    </source>
</evidence>
<evidence type="ECO:0000313" key="4">
    <source>
        <dbReference type="Proteomes" id="UP000178851"/>
    </source>
</evidence>
<dbReference type="AlphaFoldDB" id="A0A1F7YIJ0"/>
<dbReference type="PANTHER" id="PTHR21666">
    <property type="entry name" value="PEPTIDASE-RELATED"/>
    <property type="match status" value="1"/>
</dbReference>
<proteinExistence type="predicted"/>
<feature type="coiled-coil region" evidence="1">
    <location>
        <begin position="19"/>
        <end position="53"/>
    </location>
</feature>
<dbReference type="InterPro" id="IPR011055">
    <property type="entry name" value="Dup_hybrid_motif"/>
</dbReference>
<dbReference type="Gene3D" id="6.10.250.3150">
    <property type="match status" value="1"/>
</dbReference>
<evidence type="ECO:0000256" key="2">
    <source>
        <dbReference type="SAM" id="SignalP"/>
    </source>
</evidence>
<feature type="chain" id="PRO_5009533815" description="Peptidase M23 domain-containing protein" evidence="2">
    <location>
        <begin position="24"/>
        <end position="372"/>
    </location>
</feature>
<dbReference type="GO" id="GO:0004222">
    <property type="term" value="F:metalloendopeptidase activity"/>
    <property type="evidence" value="ECO:0007669"/>
    <property type="project" value="TreeGrafter"/>
</dbReference>
<keyword evidence="2" id="KW-0732">Signal</keyword>
<evidence type="ECO:0000313" key="3">
    <source>
        <dbReference type="EMBL" id="OGM27146.1"/>
    </source>
</evidence>
<accession>A0A1F7YIJ0</accession>
<dbReference type="Proteomes" id="UP000178851">
    <property type="component" value="Unassembled WGS sequence"/>
</dbReference>
<sequence length="372" mass="41831">MKLVKFLLLLLLFVTLLASKTYAQTADQIQEEIKQYELQLGKLANQAKSLTNQIALFDTQIKVAELKISQTEDKIVLLSGRIGQLETSLKNLSDAFATRATETYKMTRLGDPLIFLLSAPDLNEAVARYHYLQQIQEFDRSLLIKLQETQSNFKDQKNDQEILQKELQEQKNTLAIQKRNKAYLLQVTKNDEKKYQELLAAAKAELLVVLGEGKEVYLRNVNEGDIIGRIIPSASGCSSGQHLHFEVHKNGNVEDPNNYLRSISFAYDYGPDQYNYYGTINPHGSWNWPLAEPIQINQAFGGHTFARTFYPGGTHNGIDMDSLSSTAVKAVKPGKLYAGSLQCGGIYPGTLTYSKVEQADGIISWYLHMTPQ</sequence>
<reference evidence="3 4" key="1">
    <citation type="journal article" date="2016" name="Nat. Commun.">
        <title>Thousands of microbial genomes shed light on interconnected biogeochemical processes in an aquifer system.</title>
        <authorList>
            <person name="Anantharaman K."/>
            <person name="Brown C.T."/>
            <person name="Hug L.A."/>
            <person name="Sharon I."/>
            <person name="Castelle C.J."/>
            <person name="Probst A.J."/>
            <person name="Thomas B.C."/>
            <person name="Singh A."/>
            <person name="Wilkins M.J."/>
            <person name="Karaoz U."/>
            <person name="Brodie E.L."/>
            <person name="Williams K.H."/>
            <person name="Hubbard S.S."/>
            <person name="Banfield J.F."/>
        </authorList>
    </citation>
    <scope>NUCLEOTIDE SEQUENCE [LARGE SCALE GENOMIC DNA]</scope>
</reference>
<dbReference type="SUPFAM" id="SSF51261">
    <property type="entry name" value="Duplicated hybrid motif"/>
    <property type="match status" value="1"/>
</dbReference>
<feature type="coiled-coil region" evidence="1">
    <location>
        <begin position="146"/>
        <end position="205"/>
    </location>
</feature>
<gene>
    <name evidence="3" type="ORF">A2627_05925</name>
</gene>
<keyword evidence="1" id="KW-0175">Coiled coil</keyword>
<organism evidence="3 4">
    <name type="scientific">Candidatus Woesebacteria bacterium RIFCSPHIGHO2_01_FULL_39_28</name>
    <dbReference type="NCBI Taxonomy" id="1802496"/>
    <lineage>
        <taxon>Bacteria</taxon>
        <taxon>Candidatus Woeseibacteriota</taxon>
    </lineage>
</organism>
<dbReference type="PANTHER" id="PTHR21666:SF270">
    <property type="entry name" value="MUREIN HYDROLASE ACTIVATOR ENVC"/>
    <property type="match status" value="1"/>
</dbReference>
<evidence type="ECO:0000256" key="1">
    <source>
        <dbReference type="SAM" id="Coils"/>
    </source>
</evidence>
<dbReference type="EMBL" id="MGGI01000007">
    <property type="protein sequence ID" value="OGM27146.1"/>
    <property type="molecule type" value="Genomic_DNA"/>
</dbReference>
<dbReference type="Gene3D" id="2.70.70.10">
    <property type="entry name" value="Glucose Permease (Domain IIA)"/>
    <property type="match status" value="2"/>
</dbReference>
<protein>
    <recommendedName>
        <fullName evidence="5">Peptidase M23 domain-containing protein</fullName>
    </recommendedName>
</protein>
<feature type="signal peptide" evidence="2">
    <location>
        <begin position="1"/>
        <end position="23"/>
    </location>
</feature>
<dbReference type="InterPro" id="IPR050570">
    <property type="entry name" value="Cell_wall_metabolism_enzyme"/>
</dbReference>